<evidence type="ECO:0000313" key="9">
    <source>
        <dbReference type="Proteomes" id="UP001432128"/>
    </source>
</evidence>
<dbReference type="AlphaFoldDB" id="A0AAU4K201"/>
<evidence type="ECO:0000256" key="5">
    <source>
        <dbReference type="ARBA" id="ARBA00023288"/>
    </source>
</evidence>
<name>A0AAU4K201_9NOCA</name>
<keyword evidence="9" id="KW-1185">Reference proteome</keyword>
<organism evidence="8 9">
    <name type="scientific">Williamsia herbipolensis</name>
    <dbReference type="NCBI Taxonomy" id="1603258"/>
    <lineage>
        <taxon>Bacteria</taxon>
        <taxon>Bacillati</taxon>
        <taxon>Actinomycetota</taxon>
        <taxon>Actinomycetes</taxon>
        <taxon>Mycobacteriales</taxon>
        <taxon>Nocardiaceae</taxon>
        <taxon>Williamsia</taxon>
    </lineage>
</organism>
<evidence type="ECO:0000256" key="2">
    <source>
        <dbReference type="ARBA" id="ARBA00022729"/>
    </source>
</evidence>
<dbReference type="Proteomes" id="UP001432128">
    <property type="component" value="Chromosome"/>
</dbReference>
<feature type="compositionally biased region" description="Polar residues" evidence="6">
    <location>
        <begin position="29"/>
        <end position="39"/>
    </location>
</feature>
<evidence type="ECO:0000256" key="6">
    <source>
        <dbReference type="SAM" id="MobiDB-lite"/>
    </source>
</evidence>
<gene>
    <name evidence="8" type="ORF">OG579_20725</name>
</gene>
<feature type="chain" id="PRO_5043850409" evidence="7">
    <location>
        <begin position="23"/>
        <end position="224"/>
    </location>
</feature>
<keyword evidence="5 8" id="KW-0449">Lipoprotein</keyword>
<dbReference type="InterPro" id="IPR025971">
    <property type="entry name" value="LppP/LprE"/>
</dbReference>
<keyword evidence="1" id="KW-1003">Cell membrane</keyword>
<proteinExistence type="predicted"/>
<dbReference type="Pfam" id="PF14041">
    <property type="entry name" value="Lipoprotein_21"/>
    <property type="match status" value="1"/>
</dbReference>
<evidence type="ECO:0000256" key="1">
    <source>
        <dbReference type="ARBA" id="ARBA00022475"/>
    </source>
</evidence>
<sequence length="224" mass="23031">MRTTTRSAVAAIICLTGLTAAACSTDTHTATPMTSTVTRTVAAPPSTSAAAPSDNGANAGDSDAAPETGGADATPINGRPDTPCGPYADAAAKISNASSRIAPPSTQFDWKWGVIRSDMSSCNALSWAELTTEHGTASSADQLLLFGPDGRWLGTGIRCNSGLSWVLGSGPDHVDVHYGWFHGPHPSTADPGGGTEVTFRWNGSKVIMEGTLPQEFLDQCEAPG</sequence>
<keyword evidence="2 7" id="KW-0732">Signal</keyword>
<dbReference type="RefSeq" id="WP_328857490.1">
    <property type="nucleotide sequence ID" value="NZ_CP108021.1"/>
</dbReference>
<feature type="signal peptide" evidence="7">
    <location>
        <begin position="1"/>
        <end position="22"/>
    </location>
</feature>
<evidence type="ECO:0000256" key="3">
    <source>
        <dbReference type="ARBA" id="ARBA00023136"/>
    </source>
</evidence>
<accession>A0AAU4K201</accession>
<keyword evidence="4" id="KW-0564">Palmitate</keyword>
<dbReference type="PROSITE" id="PS51257">
    <property type="entry name" value="PROKAR_LIPOPROTEIN"/>
    <property type="match status" value="1"/>
</dbReference>
<feature type="compositionally biased region" description="Low complexity" evidence="6">
    <location>
        <begin position="42"/>
        <end position="65"/>
    </location>
</feature>
<reference evidence="8 9" key="1">
    <citation type="submission" date="2022-10" db="EMBL/GenBank/DDBJ databases">
        <title>The complete genomes of actinobacterial strains from the NBC collection.</title>
        <authorList>
            <person name="Joergensen T.S."/>
            <person name="Alvarez Arevalo M."/>
            <person name="Sterndorff E.B."/>
            <person name="Faurdal D."/>
            <person name="Vuksanovic O."/>
            <person name="Mourched A.-S."/>
            <person name="Charusanti P."/>
            <person name="Shaw S."/>
            <person name="Blin K."/>
            <person name="Weber T."/>
        </authorList>
    </citation>
    <scope>NUCLEOTIDE SEQUENCE [LARGE SCALE GENOMIC DNA]</scope>
    <source>
        <strain evidence="8 9">NBC_00319</strain>
    </source>
</reference>
<evidence type="ECO:0000256" key="4">
    <source>
        <dbReference type="ARBA" id="ARBA00023139"/>
    </source>
</evidence>
<evidence type="ECO:0000256" key="7">
    <source>
        <dbReference type="SAM" id="SignalP"/>
    </source>
</evidence>
<evidence type="ECO:0000313" key="8">
    <source>
        <dbReference type="EMBL" id="WUM20079.1"/>
    </source>
</evidence>
<protein>
    <submittedName>
        <fullName evidence="8">LppP/LprE family lipoprotein</fullName>
    </submittedName>
</protein>
<dbReference type="EMBL" id="CP108021">
    <property type="protein sequence ID" value="WUM20079.1"/>
    <property type="molecule type" value="Genomic_DNA"/>
</dbReference>
<dbReference type="KEGG" id="whr:OG579_20725"/>
<feature type="region of interest" description="Disordered" evidence="6">
    <location>
        <begin position="29"/>
        <end position="89"/>
    </location>
</feature>
<keyword evidence="3" id="KW-0472">Membrane</keyword>